<dbReference type="EMBL" id="JADFFL010000006">
    <property type="protein sequence ID" value="MBE9663417.1"/>
    <property type="molecule type" value="Genomic_DNA"/>
</dbReference>
<proteinExistence type="predicted"/>
<organism evidence="1 2">
    <name type="scientific">Mucilaginibacter myungsuensis</name>
    <dbReference type="NCBI Taxonomy" id="649104"/>
    <lineage>
        <taxon>Bacteria</taxon>
        <taxon>Pseudomonadati</taxon>
        <taxon>Bacteroidota</taxon>
        <taxon>Sphingobacteriia</taxon>
        <taxon>Sphingobacteriales</taxon>
        <taxon>Sphingobacteriaceae</taxon>
        <taxon>Mucilaginibacter</taxon>
    </lineage>
</organism>
<protein>
    <submittedName>
        <fullName evidence="1">Uncharacterized protein</fullName>
    </submittedName>
</protein>
<dbReference type="Proteomes" id="UP000622475">
    <property type="component" value="Unassembled WGS sequence"/>
</dbReference>
<reference evidence="1" key="1">
    <citation type="submission" date="2020-10" db="EMBL/GenBank/DDBJ databases">
        <title>Mucilaginibacter mali sp. nov., isolated from rhizosphere soil of apple orchard.</title>
        <authorList>
            <person name="Lee J.-S."/>
            <person name="Kim H.S."/>
            <person name="Kim J.-S."/>
        </authorList>
    </citation>
    <scope>NUCLEOTIDE SEQUENCE</scope>
    <source>
        <strain evidence="1">KCTC 22746</strain>
    </source>
</reference>
<accession>A0A929KYC9</accession>
<dbReference type="AlphaFoldDB" id="A0A929KYC9"/>
<sequence>MIQTEIIELTKANGTTAYIKAEPEYENDGQGQYFNNAYQLYTTDEAGHLHFTTMGISPEIGENTPVQKDVDNADHIGHLTFDQYTEPQWKYFGEYLTDDEREQLIAHLQAKGDVS</sequence>
<evidence type="ECO:0000313" key="2">
    <source>
        <dbReference type="Proteomes" id="UP000622475"/>
    </source>
</evidence>
<gene>
    <name evidence="1" type="ORF">IRJ16_16130</name>
</gene>
<keyword evidence="2" id="KW-1185">Reference proteome</keyword>
<dbReference type="RefSeq" id="WP_194112650.1">
    <property type="nucleotide sequence ID" value="NZ_JADFFL010000006.1"/>
</dbReference>
<evidence type="ECO:0000313" key="1">
    <source>
        <dbReference type="EMBL" id="MBE9663417.1"/>
    </source>
</evidence>
<name>A0A929KYC9_9SPHI</name>
<comment type="caution">
    <text evidence="1">The sequence shown here is derived from an EMBL/GenBank/DDBJ whole genome shotgun (WGS) entry which is preliminary data.</text>
</comment>